<organism evidence="6 8">
    <name type="scientific">Polarella glacialis</name>
    <name type="common">Dinoflagellate</name>
    <dbReference type="NCBI Taxonomy" id="89957"/>
    <lineage>
        <taxon>Eukaryota</taxon>
        <taxon>Sar</taxon>
        <taxon>Alveolata</taxon>
        <taxon>Dinophyceae</taxon>
        <taxon>Suessiales</taxon>
        <taxon>Suessiaceae</taxon>
        <taxon>Polarella</taxon>
    </lineage>
</organism>
<name>A0A813DAI2_POLGL</name>
<dbReference type="AlphaFoldDB" id="A0A813DAI2"/>
<evidence type="ECO:0000256" key="4">
    <source>
        <dbReference type="ARBA" id="ARBA00030643"/>
    </source>
</evidence>
<evidence type="ECO:0000259" key="5">
    <source>
        <dbReference type="Pfam" id="PF01625"/>
    </source>
</evidence>
<dbReference type="SUPFAM" id="SSF55068">
    <property type="entry name" value="Peptide methionine sulfoxide reductase"/>
    <property type="match status" value="1"/>
</dbReference>
<dbReference type="OMA" id="YKSAIWY"/>
<dbReference type="InterPro" id="IPR036509">
    <property type="entry name" value="Met_Sox_Rdtase_MsrA_sf"/>
</dbReference>
<keyword evidence="8" id="KW-1185">Reference proteome</keyword>
<dbReference type="EC" id="1.8.4.11" evidence="2"/>
<dbReference type="InterPro" id="IPR002569">
    <property type="entry name" value="Met_Sox_Rdtase_MsrA_dom"/>
</dbReference>
<reference evidence="6" key="1">
    <citation type="submission" date="2021-02" db="EMBL/GenBank/DDBJ databases">
        <authorList>
            <person name="Dougan E. K."/>
            <person name="Rhodes N."/>
            <person name="Thang M."/>
            <person name="Chan C."/>
        </authorList>
    </citation>
    <scope>NUCLEOTIDE SEQUENCE</scope>
</reference>
<dbReference type="EMBL" id="CAJNNV010000636">
    <property type="protein sequence ID" value="CAE8583180.1"/>
    <property type="molecule type" value="Genomic_DNA"/>
</dbReference>
<dbReference type="Proteomes" id="UP000654075">
    <property type="component" value="Unassembled WGS sequence"/>
</dbReference>
<dbReference type="PANTHER" id="PTHR43774">
    <property type="entry name" value="PEPTIDE METHIONINE SULFOXIDE REDUCTASE"/>
    <property type="match status" value="1"/>
</dbReference>
<evidence type="ECO:0000256" key="3">
    <source>
        <dbReference type="ARBA" id="ARBA00023002"/>
    </source>
</evidence>
<evidence type="ECO:0000256" key="2">
    <source>
        <dbReference type="ARBA" id="ARBA00012502"/>
    </source>
</evidence>
<evidence type="ECO:0000313" key="8">
    <source>
        <dbReference type="Proteomes" id="UP000654075"/>
    </source>
</evidence>
<dbReference type="OrthoDB" id="77405at2759"/>
<dbReference type="PANTHER" id="PTHR43774:SF1">
    <property type="entry name" value="PEPTIDE METHIONINE SULFOXIDE REDUCTASE MSRA 2"/>
    <property type="match status" value="1"/>
</dbReference>
<dbReference type="GO" id="GO:0008113">
    <property type="term" value="F:peptide-methionine (S)-S-oxide reductase activity"/>
    <property type="evidence" value="ECO:0007669"/>
    <property type="project" value="UniProtKB-EC"/>
</dbReference>
<dbReference type="Pfam" id="PF01625">
    <property type="entry name" value="PMSR"/>
    <property type="match status" value="1"/>
</dbReference>
<comment type="similarity">
    <text evidence="1">Belongs to the MsrA Met sulfoxide reductase family.</text>
</comment>
<dbReference type="EMBL" id="CAJNNW010010097">
    <property type="protein sequence ID" value="CAE8651723.1"/>
    <property type="molecule type" value="Genomic_DNA"/>
</dbReference>
<protein>
    <recommendedName>
        <fullName evidence="2">peptide-methionine (S)-S-oxide reductase</fullName>
        <ecNumber evidence="2">1.8.4.11</ecNumber>
    </recommendedName>
    <alternativeName>
        <fullName evidence="4">Peptide-methionine (S)-S-oxide reductase</fullName>
    </alternativeName>
</protein>
<dbReference type="Gene3D" id="3.30.1060.10">
    <property type="entry name" value="Peptide methionine sulphoxide reductase MsrA"/>
    <property type="match status" value="1"/>
</dbReference>
<comment type="caution">
    <text evidence="6">The sequence shown here is derived from an EMBL/GenBank/DDBJ whole genome shotgun (WGS) entry which is preliminary data.</text>
</comment>
<evidence type="ECO:0000256" key="1">
    <source>
        <dbReference type="ARBA" id="ARBA00005591"/>
    </source>
</evidence>
<evidence type="ECO:0000313" key="6">
    <source>
        <dbReference type="EMBL" id="CAE8583180.1"/>
    </source>
</evidence>
<feature type="domain" description="Peptide methionine sulphoxide reductase MsrA" evidence="5">
    <location>
        <begin position="2"/>
        <end position="114"/>
    </location>
</feature>
<dbReference type="Proteomes" id="UP000626109">
    <property type="component" value="Unassembled WGS sequence"/>
</dbReference>
<gene>
    <name evidence="6" type="ORF">PGLA1383_LOCUS2167</name>
    <name evidence="7" type="ORF">PGLA2088_LOCUS9202</name>
</gene>
<sequence>MVGYTGGSNQNPSYDSVCEGDGHTEAIRIEYNETLTSYAELLEFYWKNYHGTSHFPQYKSAIWVQDDDQRAEVLGSILAGSDRKRDRTKIQVLNASNWHDAEEYHQKYMEKAAQHRMPPNFPPGRGLTA</sequence>
<accession>A0A813DAI2</accession>
<proteinExistence type="inferred from homology"/>
<evidence type="ECO:0000313" key="7">
    <source>
        <dbReference type="EMBL" id="CAE8651723.1"/>
    </source>
</evidence>
<keyword evidence="3" id="KW-0560">Oxidoreductase</keyword>